<gene>
    <name evidence="2" type="ORF">Cni_G10369</name>
</gene>
<proteinExistence type="predicted"/>
<dbReference type="Proteomes" id="UP001327560">
    <property type="component" value="Chromosome 3"/>
</dbReference>
<dbReference type="PANTHER" id="PTHR36364">
    <property type="entry name" value="OS03G0203000 PROTEIN"/>
    <property type="match status" value="1"/>
</dbReference>
<evidence type="ECO:0000313" key="3">
    <source>
        <dbReference type="Proteomes" id="UP001327560"/>
    </source>
</evidence>
<feature type="region of interest" description="Disordered" evidence="1">
    <location>
        <begin position="1"/>
        <end position="316"/>
    </location>
</feature>
<feature type="compositionally biased region" description="Basic and acidic residues" evidence="1">
    <location>
        <begin position="204"/>
        <end position="216"/>
    </location>
</feature>
<evidence type="ECO:0000313" key="2">
    <source>
        <dbReference type="EMBL" id="WOL01652.1"/>
    </source>
</evidence>
<name>A0AAQ3K7L3_9LILI</name>
<feature type="compositionally biased region" description="Basic and acidic residues" evidence="1">
    <location>
        <begin position="17"/>
        <end position="42"/>
    </location>
</feature>
<organism evidence="2 3">
    <name type="scientific">Canna indica</name>
    <name type="common">Indian-shot</name>
    <dbReference type="NCBI Taxonomy" id="4628"/>
    <lineage>
        <taxon>Eukaryota</taxon>
        <taxon>Viridiplantae</taxon>
        <taxon>Streptophyta</taxon>
        <taxon>Embryophyta</taxon>
        <taxon>Tracheophyta</taxon>
        <taxon>Spermatophyta</taxon>
        <taxon>Magnoliopsida</taxon>
        <taxon>Liliopsida</taxon>
        <taxon>Zingiberales</taxon>
        <taxon>Cannaceae</taxon>
        <taxon>Canna</taxon>
    </lineage>
</organism>
<dbReference type="AlphaFoldDB" id="A0AAQ3K7L3"/>
<dbReference type="PANTHER" id="PTHR36364:SF1">
    <property type="entry name" value="OS03G0203000 PROTEIN"/>
    <property type="match status" value="1"/>
</dbReference>
<reference evidence="2 3" key="1">
    <citation type="submission" date="2023-10" db="EMBL/GenBank/DDBJ databases">
        <title>Chromosome-scale genome assembly provides insights into flower coloration mechanisms of Canna indica.</title>
        <authorList>
            <person name="Li C."/>
        </authorList>
    </citation>
    <scope>NUCLEOTIDE SEQUENCE [LARGE SCALE GENOMIC DNA]</scope>
    <source>
        <tissue evidence="2">Flower</tissue>
    </source>
</reference>
<feature type="compositionally biased region" description="Basic and acidic residues" evidence="1">
    <location>
        <begin position="143"/>
        <end position="194"/>
    </location>
</feature>
<feature type="compositionally biased region" description="Basic and acidic residues" evidence="1">
    <location>
        <begin position="88"/>
        <end position="131"/>
    </location>
</feature>
<dbReference type="GO" id="GO:1990904">
    <property type="term" value="C:ribonucleoprotein complex"/>
    <property type="evidence" value="ECO:0007669"/>
    <property type="project" value="UniProtKB-KW"/>
</dbReference>
<keyword evidence="2" id="KW-0687">Ribonucleoprotein</keyword>
<evidence type="ECO:0000256" key="1">
    <source>
        <dbReference type="SAM" id="MobiDB-lite"/>
    </source>
</evidence>
<accession>A0AAQ3K7L3</accession>
<feature type="compositionally biased region" description="Basic and acidic residues" evidence="1">
    <location>
        <begin position="226"/>
        <end position="310"/>
    </location>
</feature>
<sequence length="351" mass="40776">MPEERRRTEGGAGGDSMSRREGRDSDGRRFHSRPEREREPSPKRPRRDGKPASGRGSLDVDVEDSRERKHRRRFQDALPVEKSSAADAKVKPDSMHDASDRKVDPHDIKHSSDPIEASRSRSYFQHDERGSAGHGGQSYVHRVANDGRSTSKDQTGDRVEKKEVSDLHRKYDRSKVHADEKNEWKHDGFFELEAKAPVPRKRPAFSEKKVPAEKDSVALPLTGSESRNHHDKQTYGASRWEEKGSNHSRGDKPERSFNRDDKYDRRGDRYLQRNEMHRAEYQPRERAERHGVRETKDRERFNGRYGERKPYRQSGLQVDKWKHDLYDEANRSPTPKNEEDQIAKVEALLAL</sequence>
<keyword evidence="3" id="KW-1185">Reference proteome</keyword>
<dbReference type="EMBL" id="CP136892">
    <property type="protein sequence ID" value="WOL01652.1"/>
    <property type="molecule type" value="Genomic_DNA"/>
</dbReference>
<protein>
    <submittedName>
        <fullName evidence="2">U1 small nuclear ribonucleoprotein 70 kDa-like isoform X1</fullName>
    </submittedName>
</protein>